<comment type="caution">
    <text evidence="1">The sequence shown here is derived from an EMBL/GenBank/DDBJ whole genome shotgun (WGS) entry which is preliminary data.</text>
</comment>
<sequence length="435" mass="49476">MIKKIYRNTFLILLFTLLILCVLPKNSVEARTQLNFSTQDYEEEIGRERSNANQRRYPFKPNDIKISSPRLIKLSSGRFQLSYDFGYPISEGGASRFLEYRIKVSKELSNAISGINIVPIGAKVDNKPGRNNEHFNFSDRISFDSDGQKVFSSGAYLEDGYNGGEATINIRLNGTFINEKSYLSSYMLSDTEYNRPVWPSFQAVRNLNYNNFGKLYNSTLLKTEQQDANSIIQNEYSKIKKKLDNSNLSKKIKQQITNELNQIRKNYTNRINSQSKFENKTLSTIENLTNQSVKDMNNALNKTYSLSIINIPSLNFKEALIDSEKLLLETDSSQNVAVNYFSPNNSTASNWNISLSVSDLYFNNHALKASFLFKNQIYAPNTTFTFHNDKYTHNGNYSITKTPKEGVRLLVNPGIALNGTYSGKATWTISESPVS</sequence>
<evidence type="ECO:0008006" key="3">
    <source>
        <dbReference type="Google" id="ProtNLM"/>
    </source>
</evidence>
<reference evidence="1 2" key="1">
    <citation type="submission" date="2023-10" db="EMBL/GenBank/DDBJ databases">
        <title>Holzapfeliella saturejae sp. nov. isolated from Satureja montana flowers.</title>
        <authorList>
            <person name="Alcantara C."/>
            <person name="Zuniga M."/>
            <person name="Landete J.M."/>
            <person name="Monedero V."/>
        </authorList>
    </citation>
    <scope>NUCLEOTIDE SEQUENCE [LARGE SCALE GENOMIC DNA]</scope>
    <source>
        <strain evidence="1 2">He02</strain>
    </source>
</reference>
<protein>
    <recommendedName>
        <fullName evidence="3">WxL domain-containing protein</fullName>
    </recommendedName>
</protein>
<name>A0ABU8SE55_9LACO</name>
<dbReference type="RefSeq" id="WP_339968057.1">
    <property type="nucleotide sequence ID" value="NZ_JAWMWG010000001.1"/>
</dbReference>
<dbReference type="EMBL" id="JAWMWG010000001">
    <property type="protein sequence ID" value="MEJ6347678.1"/>
    <property type="molecule type" value="Genomic_DNA"/>
</dbReference>
<evidence type="ECO:0000313" key="2">
    <source>
        <dbReference type="Proteomes" id="UP001377804"/>
    </source>
</evidence>
<keyword evidence="2" id="KW-1185">Reference proteome</keyword>
<dbReference type="Proteomes" id="UP001377804">
    <property type="component" value="Unassembled WGS sequence"/>
</dbReference>
<accession>A0ABU8SE55</accession>
<evidence type="ECO:0000313" key="1">
    <source>
        <dbReference type="EMBL" id="MEJ6347678.1"/>
    </source>
</evidence>
<organism evidence="1 2">
    <name type="scientific">Holzapfeliella saturejae</name>
    <dbReference type="NCBI Taxonomy" id="3082953"/>
    <lineage>
        <taxon>Bacteria</taxon>
        <taxon>Bacillati</taxon>
        <taxon>Bacillota</taxon>
        <taxon>Bacilli</taxon>
        <taxon>Lactobacillales</taxon>
        <taxon>Lactobacillaceae</taxon>
        <taxon>Holzapfeliella</taxon>
    </lineage>
</organism>
<proteinExistence type="predicted"/>
<gene>
    <name evidence="1" type="ORF">R4Y45_00180</name>
</gene>